<reference evidence="2" key="1">
    <citation type="submission" date="2016-10" db="EMBL/GenBank/DDBJ databases">
        <authorList>
            <person name="Varghese N."/>
            <person name="Submissions S."/>
        </authorList>
    </citation>
    <scope>NUCLEOTIDE SEQUENCE [LARGE SCALE GENOMIC DNA]</scope>
    <source>
        <strain evidence="2">DSM 26879</strain>
    </source>
</reference>
<gene>
    <name evidence="1" type="ORF">SAMN04488005_3096</name>
</gene>
<evidence type="ECO:0000313" key="2">
    <source>
        <dbReference type="Proteomes" id="UP000199478"/>
    </source>
</evidence>
<dbReference type="EMBL" id="FOYP01000003">
    <property type="protein sequence ID" value="SFR59199.1"/>
    <property type="molecule type" value="Genomic_DNA"/>
</dbReference>
<proteinExistence type="predicted"/>
<organism evidence="1 2">
    <name type="scientific">Yoonia tamlensis</name>
    <dbReference type="NCBI Taxonomy" id="390270"/>
    <lineage>
        <taxon>Bacteria</taxon>
        <taxon>Pseudomonadati</taxon>
        <taxon>Pseudomonadota</taxon>
        <taxon>Alphaproteobacteria</taxon>
        <taxon>Rhodobacterales</taxon>
        <taxon>Paracoccaceae</taxon>
        <taxon>Yoonia</taxon>
    </lineage>
</organism>
<evidence type="ECO:0008006" key="3">
    <source>
        <dbReference type="Google" id="ProtNLM"/>
    </source>
</evidence>
<protein>
    <recommendedName>
        <fullName evidence="3">HPt domain-containing protein</fullName>
    </recommendedName>
</protein>
<accession>A0A1I6HXR4</accession>
<sequence length="136" mass="15201">MENKHPTQTPETDVEVIILRCPDRLQFDAVPLQRLFAAKPANEAEAIICRVLEDLAQRLDVLQNGFNAGNLAMMLKPCRKIRLIAEQIGLTEFAIAADHVQTCLRQADATALAATMARLERAFDVAVAEVWKFRQS</sequence>
<keyword evidence="2" id="KW-1185">Reference proteome</keyword>
<dbReference type="InterPro" id="IPR036641">
    <property type="entry name" value="HPT_dom_sf"/>
</dbReference>
<dbReference type="OrthoDB" id="7873775at2"/>
<dbReference type="STRING" id="390270.SAMN04488005_3096"/>
<dbReference type="AlphaFoldDB" id="A0A1I6HXR4"/>
<dbReference type="SUPFAM" id="SSF47226">
    <property type="entry name" value="Histidine-containing phosphotransfer domain, HPT domain"/>
    <property type="match status" value="1"/>
</dbReference>
<dbReference type="Proteomes" id="UP000199478">
    <property type="component" value="Unassembled WGS sequence"/>
</dbReference>
<dbReference type="RefSeq" id="WP_090201681.1">
    <property type="nucleotide sequence ID" value="NZ_FOYP01000003.1"/>
</dbReference>
<name>A0A1I6HXR4_9RHOB</name>
<dbReference type="GO" id="GO:0000160">
    <property type="term" value="P:phosphorelay signal transduction system"/>
    <property type="evidence" value="ECO:0007669"/>
    <property type="project" value="InterPro"/>
</dbReference>
<evidence type="ECO:0000313" key="1">
    <source>
        <dbReference type="EMBL" id="SFR59199.1"/>
    </source>
</evidence>